<evidence type="ECO:0000313" key="2">
    <source>
        <dbReference type="Proteomes" id="UP000683246"/>
    </source>
</evidence>
<name>A0A8J8MI69_9FIRM</name>
<proteinExistence type="predicted"/>
<dbReference type="KEGG" id="vpy:HZI73_06945"/>
<gene>
    <name evidence="1" type="ORF">HZI73_06945</name>
</gene>
<accession>A0A8J8MI69</accession>
<dbReference type="EMBL" id="CP058649">
    <property type="protein sequence ID" value="QUI22054.1"/>
    <property type="molecule type" value="Genomic_DNA"/>
</dbReference>
<dbReference type="RefSeq" id="WP_212697530.1">
    <property type="nucleotide sequence ID" value="NZ_CP058649.1"/>
</dbReference>
<dbReference type="AlphaFoldDB" id="A0A8J8MI69"/>
<keyword evidence="2" id="KW-1185">Reference proteome</keyword>
<organism evidence="1 2">
    <name type="scientific">Vallitalea pronyensis</name>
    <dbReference type="NCBI Taxonomy" id="1348613"/>
    <lineage>
        <taxon>Bacteria</taxon>
        <taxon>Bacillati</taxon>
        <taxon>Bacillota</taxon>
        <taxon>Clostridia</taxon>
        <taxon>Lachnospirales</taxon>
        <taxon>Vallitaleaceae</taxon>
        <taxon>Vallitalea</taxon>
    </lineage>
</organism>
<dbReference type="Proteomes" id="UP000683246">
    <property type="component" value="Chromosome"/>
</dbReference>
<sequence length="115" mass="13039">MRSTHQIPPDILATAKKLNRFATLPNKPGSGIAIASYFIGDQLKGIMYYFATVKANDGKYYLVYNFVDDTCVNLLAANIVIQSPFQYKIWDENGVIRQWTAGQNYLWPTGQQPFI</sequence>
<reference evidence="1" key="1">
    <citation type="submission" date="2020-07" db="EMBL/GenBank/DDBJ databases">
        <title>Vallitalea pronyensis genome.</title>
        <authorList>
            <person name="Postec A."/>
        </authorList>
    </citation>
    <scope>NUCLEOTIDE SEQUENCE</scope>
    <source>
        <strain evidence="1">FatNI3</strain>
    </source>
</reference>
<evidence type="ECO:0000313" key="1">
    <source>
        <dbReference type="EMBL" id="QUI22054.1"/>
    </source>
</evidence>
<protein>
    <submittedName>
        <fullName evidence="1">Uncharacterized protein</fullName>
    </submittedName>
</protein>